<protein>
    <submittedName>
        <fullName evidence="3">Uncharacterized protein</fullName>
    </submittedName>
</protein>
<keyword evidence="4" id="KW-1185">Reference proteome</keyword>
<evidence type="ECO:0000313" key="3">
    <source>
        <dbReference type="EMBL" id="TGN74518.1"/>
    </source>
</evidence>
<keyword evidence="2" id="KW-0732">Signal</keyword>
<dbReference type="Proteomes" id="UP000298159">
    <property type="component" value="Unassembled WGS sequence"/>
</dbReference>
<dbReference type="GeneID" id="95449899"/>
<accession>A0A4Z1CZH0</accession>
<organism evidence="3 4">
    <name type="scientific">Streptomyces bauhiniae</name>
    <dbReference type="NCBI Taxonomy" id="2340725"/>
    <lineage>
        <taxon>Bacteria</taxon>
        <taxon>Bacillati</taxon>
        <taxon>Actinomycetota</taxon>
        <taxon>Actinomycetes</taxon>
        <taxon>Kitasatosporales</taxon>
        <taxon>Streptomycetaceae</taxon>
        <taxon>Streptomyces</taxon>
    </lineage>
</organism>
<dbReference type="EMBL" id="SRRT01000006">
    <property type="protein sequence ID" value="TGN74518.1"/>
    <property type="molecule type" value="Genomic_DNA"/>
</dbReference>
<reference evidence="3 4" key="1">
    <citation type="submission" date="2019-04" db="EMBL/GenBank/DDBJ databases">
        <title>Streptomyces sp. nov. Bv016 isolated from bark of Buahinia variegata.</title>
        <authorList>
            <person name="Kanchanasin P."/>
            <person name="Tanasupawat S."/>
            <person name="Yuki M."/>
            <person name="Kudo T."/>
        </authorList>
    </citation>
    <scope>NUCLEOTIDE SEQUENCE [LARGE SCALE GENOMIC DNA]</scope>
    <source>
        <strain evidence="3 4">Bv016</strain>
    </source>
</reference>
<evidence type="ECO:0000313" key="4">
    <source>
        <dbReference type="Proteomes" id="UP000298159"/>
    </source>
</evidence>
<comment type="caution">
    <text evidence="3">The sequence shown here is derived from an EMBL/GenBank/DDBJ whole genome shotgun (WGS) entry which is preliminary data.</text>
</comment>
<feature type="signal peptide" evidence="2">
    <location>
        <begin position="1"/>
        <end position="34"/>
    </location>
</feature>
<gene>
    <name evidence="3" type="ORF">E5083_20110</name>
</gene>
<feature type="region of interest" description="Disordered" evidence="1">
    <location>
        <begin position="49"/>
        <end position="107"/>
    </location>
</feature>
<dbReference type="AlphaFoldDB" id="A0A4Z1CZH0"/>
<dbReference type="RefSeq" id="WP_135787113.1">
    <property type="nucleotide sequence ID" value="NZ_SRRT01000006.1"/>
</dbReference>
<feature type="chain" id="PRO_5021446947" evidence="2">
    <location>
        <begin position="35"/>
        <end position="107"/>
    </location>
</feature>
<sequence length="107" mass="11231">MSTARPRASRARSWFRALVLLLALSVPGGHVALAQTGPVPGMAQEYEHDLHATPARPGARTRHHAGLPDRTAPPPAPASAPAGAAPDPERTRPPYPAPLLSTVVLRC</sequence>
<name>A0A4Z1CZH0_9ACTN</name>
<evidence type="ECO:0000256" key="2">
    <source>
        <dbReference type="SAM" id="SignalP"/>
    </source>
</evidence>
<proteinExistence type="predicted"/>
<evidence type="ECO:0000256" key="1">
    <source>
        <dbReference type="SAM" id="MobiDB-lite"/>
    </source>
</evidence>